<feature type="compositionally biased region" description="Polar residues" evidence="1">
    <location>
        <begin position="1158"/>
        <end position="1170"/>
    </location>
</feature>
<feature type="compositionally biased region" description="Polar residues" evidence="1">
    <location>
        <begin position="806"/>
        <end position="815"/>
    </location>
</feature>
<dbReference type="InParanoid" id="A0A4Q1BWY0"/>
<feature type="region of interest" description="Disordered" evidence="1">
    <location>
        <begin position="341"/>
        <end position="365"/>
    </location>
</feature>
<feature type="compositionally biased region" description="Polar residues" evidence="1">
    <location>
        <begin position="859"/>
        <end position="875"/>
    </location>
</feature>
<feature type="compositionally biased region" description="Low complexity" evidence="1">
    <location>
        <begin position="1443"/>
        <end position="1452"/>
    </location>
</feature>
<feature type="region of interest" description="Disordered" evidence="1">
    <location>
        <begin position="1149"/>
        <end position="1218"/>
    </location>
</feature>
<evidence type="ECO:0000313" key="2">
    <source>
        <dbReference type="EMBL" id="RXK42674.1"/>
    </source>
</evidence>
<feature type="compositionally biased region" description="Polar residues" evidence="1">
    <location>
        <begin position="659"/>
        <end position="693"/>
    </location>
</feature>
<feature type="region of interest" description="Disordered" evidence="1">
    <location>
        <begin position="151"/>
        <end position="178"/>
    </location>
</feature>
<feature type="compositionally biased region" description="Polar residues" evidence="1">
    <location>
        <begin position="154"/>
        <end position="178"/>
    </location>
</feature>
<feature type="region of interest" description="Disordered" evidence="1">
    <location>
        <begin position="1443"/>
        <end position="1464"/>
    </location>
</feature>
<name>A0A4Q1BWY0_TREME</name>
<feature type="compositionally biased region" description="Low complexity" evidence="1">
    <location>
        <begin position="513"/>
        <end position="522"/>
    </location>
</feature>
<comment type="caution">
    <text evidence="2">The sequence shown here is derived from an EMBL/GenBank/DDBJ whole genome shotgun (WGS) entry which is preliminary data.</text>
</comment>
<feature type="compositionally biased region" description="Polar residues" evidence="1">
    <location>
        <begin position="463"/>
        <end position="480"/>
    </location>
</feature>
<feature type="region of interest" description="Disordered" evidence="1">
    <location>
        <begin position="193"/>
        <end position="219"/>
    </location>
</feature>
<dbReference type="EMBL" id="SDIL01000001">
    <property type="protein sequence ID" value="RXK42674.1"/>
    <property type="molecule type" value="Genomic_DNA"/>
</dbReference>
<feature type="compositionally biased region" description="Polar residues" evidence="1">
    <location>
        <begin position="487"/>
        <end position="503"/>
    </location>
</feature>
<feature type="compositionally biased region" description="Polar residues" evidence="1">
    <location>
        <begin position="1325"/>
        <end position="1345"/>
    </location>
</feature>
<gene>
    <name evidence="2" type="ORF">M231_00229</name>
</gene>
<feature type="compositionally biased region" description="Polar residues" evidence="1">
    <location>
        <begin position="380"/>
        <end position="408"/>
    </location>
</feature>
<feature type="compositionally biased region" description="Pro residues" evidence="1">
    <location>
        <begin position="968"/>
        <end position="980"/>
    </location>
</feature>
<feature type="compositionally biased region" description="Polar residues" evidence="1">
    <location>
        <begin position="1128"/>
        <end position="1137"/>
    </location>
</feature>
<feature type="compositionally biased region" description="Low complexity" evidence="1">
    <location>
        <begin position="193"/>
        <end position="208"/>
    </location>
</feature>
<evidence type="ECO:0000313" key="3">
    <source>
        <dbReference type="Proteomes" id="UP000289152"/>
    </source>
</evidence>
<feature type="region of interest" description="Disordered" evidence="1">
    <location>
        <begin position="378"/>
        <end position="523"/>
    </location>
</feature>
<reference evidence="2 3" key="1">
    <citation type="submission" date="2016-06" db="EMBL/GenBank/DDBJ databases">
        <title>Evolution of pathogenesis and genome organization in the Tremellales.</title>
        <authorList>
            <person name="Cuomo C."/>
            <person name="Litvintseva A."/>
            <person name="Heitman J."/>
            <person name="Chen Y."/>
            <person name="Sun S."/>
            <person name="Springer D."/>
            <person name="Dromer F."/>
            <person name="Young S."/>
            <person name="Zeng Q."/>
            <person name="Chapman S."/>
            <person name="Gujja S."/>
            <person name="Saif S."/>
            <person name="Birren B."/>
        </authorList>
    </citation>
    <scope>NUCLEOTIDE SEQUENCE [LARGE SCALE GENOMIC DNA]</scope>
    <source>
        <strain evidence="2 3">ATCC 28783</strain>
    </source>
</reference>
<feature type="region of interest" description="Disordered" evidence="1">
    <location>
        <begin position="753"/>
        <end position="998"/>
    </location>
</feature>
<feature type="compositionally biased region" description="Polar residues" evidence="1">
    <location>
        <begin position="419"/>
        <end position="456"/>
    </location>
</feature>
<organism evidence="2 3">
    <name type="scientific">Tremella mesenterica</name>
    <name type="common">Jelly fungus</name>
    <dbReference type="NCBI Taxonomy" id="5217"/>
    <lineage>
        <taxon>Eukaryota</taxon>
        <taxon>Fungi</taxon>
        <taxon>Dikarya</taxon>
        <taxon>Basidiomycota</taxon>
        <taxon>Agaricomycotina</taxon>
        <taxon>Tremellomycetes</taxon>
        <taxon>Tremellales</taxon>
        <taxon>Tremellaceae</taxon>
        <taxon>Tremella</taxon>
    </lineage>
</organism>
<evidence type="ECO:0000256" key="1">
    <source>
        <dbReference type="SAM" id="MobiDB-lite"/>
    </source>
</evidence>
<feature type="compositionally biased region" description="Low complexity" evidence="1">
    <location>
        <begin position="341"/>
        <end position="352"/>
    </location>
</feature>
<feature type="compositionally biased region" description="Low complexity" evidence="1">
    <location>
        <begin position="1346"/>
        <end position="1368"/>
    </location>
</feature>
<feature type="region of interest" description="Disordered" evidence="1">
    <location>
        <begin position="599"/>
        <end position="693"/>
    </location>
</feature>
<feature type="region of interest" description="Disordered" evidence="1">
    <location>
        <begin position="1099"/>
        <end position="1137"/>
    </location>
</feature>
<protein>
    <submittedName>
        <fullName evidence="2">Uncharacterized protein</fullName>
    </submittedName>
</protein>
<sequence length="1709" mass="186840">MTTKPEWSIRPPEQQPIINFDTTSSGANTYSPIQTNPSNPFGVIQNMNNGLYFQTQQNVQNGFYPQTQTQHGPSNSTPYFHTRPINIIGQNQIPLQTSTNQFGSSNSGVTNLHYGQIQQPVPVNPNLDSFTPQSNSYGHFQTQIQSGQIGLDNNLDTYSKESSNTPYPHPTSDNKSQSTTLASNYNAIFQQIPQQSSNSSANPDSQSIAPVPQWPNQSTGQNMNPALAEALRSVWFGGQYQGMGVDQHQGGGQSNSRSQYISQNLTRTNQNAIPQWPFQAFLPAQLQGGLNTFGNSNAPLVPVVEDVSMTNTQDVSQPPDLSQWQFPVVVSGTSQNLTYTTNTNHNLSTSINQNPPPTPSLTQPQFQSPVSDHFHGLTFTPRQNTLQPNIENSSTPRQTSTHTFRQNIPPSPSNMVVDITSTPQRPTQSMGTTVNPLMFQSRQSLSQTSGQTTNVQVPLPTTRRVSSQTSGHMQVSSHSMGQDDSHSTTQGSHPSHTSNQGSSHSKKQDESHTTTSNVSSNSFHATGQNVQLSTTHPIATTHPQWQSQTHHSTSPKAPLQATDKISPVLIPSQSFKLTLPPKASRSVAAEPISAQFNLAGPAPNQWPAQMTTTSQTTPTHSGVSAIPRGFWRMNRPDPLQPTSQTMPNDKQPILEHPTSPKQSQSFQPRSSPTVSPIPQKEATSTSSQPIVTNSIQPSSNVFPPGFPQNLSPRTKAKFLHLLALKLKANPQTFLHTAPASVPTATAQKDTPTMLPQAEETRVTSPSASKAAVEIKASQPLIPITDQKDPLLSSGAKLPAPRAASYAESSTPSSDTVRNDFSPLPSNTIQAELSPAPERKSSEHPQASPHPDPSPTPSHANGQDQWSDAPPLTQSLHPRRRSSTEVSRTPTHISVQGWSPTPSHTMTTGASPESPRTENTPTPSHEDDDDFVPESSQAVMSDVQLTPHPERPDITLSPSPVVKRELSPTPSPTGPGGPPPIAHQTRPDGPIPTTSPSRDITTLQDVVPTGTDVQSYLPFPEELPGAPSPLRLALERKRLAQEAKTAAAAAGTGTGTAATNNMSQRRPMNPAEIASFNAFLQARANAMRQAGHIRPPQNFHPGQTFPPNQGYHPSKGFRPPHLIPGQNFHPGQNFNPAQNMYAARNPHLAQNIRPPTSMHPGQNMNPRSTFNPSQVRQRPPSPPTSLSASQALPGVPPKLYRRSSDSGPPRKRHRKIRPSDLSVTFMLNRKTIITISQNHVILPSEKYLVREKHNKTRDWIQALDGGDGEPKLPPGPKKRKLRSPGITKTQPEPLFLANLPLSSRSTNFSNTSKSNFSYSSYPSKPTNFQLPTRPTNFQYPSRPTNFQYPTNPTNPQYPTNPNNFQYPSRPNYPPSNRPPNLSFTPGTSSTLPQPTTPTNLPNPSRREEPLPLPLPTPLQLPLLSKPKELPPIIFSLHTKRLSTSPLSTSSELTPSPPPSPIPTGIWTKAFPQLKKKNESSKPIPIKSKPKSINTLHHLSYPSLSSDGSESSISEISIDSSLSIYSSFSPSFKEHEKGMFSSLPLPLTQHPTTMLSELKISNSAPAKLPSIFLLDEMGNEKKEDVERYRLSSSVISEERPVIVSSPAQTYTSVTIPQVHNEVVHRSPTSVQTKMTPVQTDKIPTRTNETLRHLDDTDSTLRQKKYTDSNWPLLFTPSSSENIFNTDPTSVPERQKTEQRFPKWVTEASVTS</sequence>
<accession>A0A4Q1BWY0</accession>
<dbReference type="VEuPathDB" id="FungiDB:TREMEDRAFT_59136"/>
<keyword evidence="3" id="KW-1185">Reference proteome</keyword>
<proteinExistence type="predicted"/>
<feature type="compositionally biased region" description="Low complexity" evidence="1">
    <location>
        <begin position="1301"/>
        <end position="1324"/>
    </location>
</feature>
<dbReference type="Proteomes" id="UP000289152">
    <property type="component" value="Unassembled WGS sequence"/>
</dbReference>
<feature type="region of interest" description="Disordered" evidence="1">
    <location>
        <begin position="1260"/>
        <end position="1421"/>
    </location>
</feature>
<feature type="compositionally biased region" description="Polar residues" evidence="1">
    <location>
        <begin position="883"/>
        <end position="910"/>
    </location>
</feature>
<feature type="compositionally biased region" description="Low complexity" evidence="1">
    <location>
        <begin position="1383"/>
        <end position="1402"/>
    </location>
</feature>